<feature type="transmembrane region" description="Helical" evidence="1">
    <location>
        <begin position="135"/>
        <end position="157"/>
    </location>
</feature>
<evidence type="ECO:0000313" key="2">
    <source>
        <dbReference type="EMBL" id="KAI1692003.1"/>
    </source>
</evidence>
<dbReference type="PANTHER" id="PTHR37919:SF2">
    <property type="entry name" value="EXPERA DOMAIN-CONTAINING PROTEIN"/>
    <property type="match status" value="1"/>
</dbReference>
<dbReference type="AlphaFoldDB" id="A0AAD4MJ00"/>
<name>A0AAD4MJ00_9BILA</name>
<dbReference type="EMBL" id="JAKKPZ010000841">
    <property type="protein sequence ID" value="KAI1692003.1"/>
    <property type="molecule type" value="Genomic_DNA"/>
</dbReference>
<dbReference type="PANTHER" id="PTHR37919">
    <property type="entry name" value="PROTEIN CBG05606"/>
    <property type="match status" value="1"/>
</dbReference>
<keyword evidence="1" id="KW-0472">Membrane</keyword>
<comment type="caution">
    <text evidence="2">The sequence shown here is derived from an EMBL/GenBank/DDBJ whole genome shotgun (WGS) entry which is preliminary data.</text>
</comment>
<reference evidence="2" key="1">
    <citation type="submission" date="2022-01" db="EMBL/GenBank/DDBJ databases">
        <title>Genome Sequence Resource for Two Populations of Ditylenchus destructor, the Migratory Endoparasitic Phytonematode.</title>
        <authorList>
            <person name="Zhang H."/>
            <person name="Lin R."/>
            <person name="Xie B."/>
        </authorList>
    </citation>
    <scope>NUCLEOTIDE SEQUENCE</scope>
    <source>
        <strain evidence="2">BazhouSP</strain>
    </source>
</reference>
<dbReference type="Proteomes" id="UP001201812">
    <property type="component" value="Unassembled WGS sequence"/>
</dbReference>
<proteinExistence type="predicted"/>
<keyword evidence="1" id="KW-1133">Transmembrane helix</keyword>
<evidence type="ECO:0000256" key="1">
    <source>
        <dbReference type="SAM" id="Phobius"/>
    </source>
</evidence>
<evidence type="ECO:0000313" key="3">
    <source>
        <dbReference type="Proteomes" id="UP001201812"/>
    </source>
</evidence>
<keyword evidence="3" id="KW-1185">Reference proteome</keyword>
<feature type="transmembrane region" description="Helical" evidence="1">
    <location>
        <begin position="70"/>
        <end position="87"/>
    </location>
</feature>
<accession>A0AAD4MJ00</accession>
<feature type="transmembrane region" description="Helical" evidence="1">
    <location>
        <begin position="12"/>
        <end position="29"/>
    </location>
</feature>
<organism evidence="2 3">
    <name type="scientific">Ditylenchus destructor</name>
    <dbReference type="NCBI Taxonomy" id="166010"/>
    <lineage>
        <taxon>Eukaryota</taxon>
        <taxon>Metazoa</taxon>
        <taxon>Ecdysozoa</taxon>
        <taxon>Nematoda</taxon>
        <taxon>Chromadorea</taxon>
        <taxon>Rhabditida</taxon>
        <taxon>Tylenchina</taxon>
        <taxon>Tylenchomorpha</taxon>
        <taxon>Sphaerularioidea</taxon>
        <taxon>Anguinidae</taxon>
        <taxon>Anguininae</taxon>
        <taxon>Ditylenchus</taxon>
    </lineage>
</organism>
<evidence type="ECO:0008006" key="4">
    <source>
        <dbReference type="Google" id="ProtNLM"/>
    </source>
</evidence>
<sequence>MYGILPAFVKLWLVFTSVVCSIDALFLMLRPLSLKHRLFAKFFSLWVIYADVDLHYGTSNDLMTHMLERLMWVEISLNFVALLMDLFCSRHTLLTTFTTTVMVLWKTIVFFAFYVDVPEGNPSPFPENVELLRVVLIFWMPNLIWVAAPLYVIVVLWKMMLPKEDEAPPKYCLSVQHPA</sequence>
<gene>
    <name evidence="2" type="ORF">DdX_21498</name>
</gene>
<keyword evidence="1" id="KW-0812">Transmembrane</keyword>
<feature type="transmembrane region" description="Helical" evidence="1">
    <location>
        <begin position="94"/>
        <end position="115"/>
    </location>
</feature>
<protein>
    <recommendedName>
        <fullName evidence="4">EXPERA domain-containing protein</fullName>
    </recommendedName>
</protein>